<reference evidence="1" key="1">
    <citation type="submission" date="2019-12" db="EMBL/GenBank/DDBJ databases">
        <title>An insight into the sialome of adult female Ixodes ricinus ticks feeding for 6 days.</title>
        <authorList>
            <person name="Perner J."/>
            <person name="Ribeiro J.M.C."/>
        </authorList>
    </citation>
    <scope>NUCLEOTIDE SEQUENCE</scope>
    <source>
        <strain evidence="1">Semi-engorged</strain>
        <tissue evidence="1">Salivary glands</tissue>
    </source>
</reference>
<dbReference type="EMBL" id="GIFC01000601">
    <property type="protein sequence ID" value="MXU82684.1"/>
    <property type="molecule type" value="Transcribed_RNA"/>
</dbReference>
<accession>A0A6B0U1X4</accession>
<evidence type="ECO:0000313" key="1">
    <source>
        <dbReference type="EMBL" id="MXU82684.1"/>
    </source>
</evidence>
<organism evidence="1">
    <name type="scientific">Ixodes ricinus</name>
    <name type="common">Common tick</name>
    <name type="synonym">Acarus ricinus</name>
    <dbReference type="NCBI Taxonomy" id="34613"/>
    <lineage>
        <taxon>Eukaryota</taxon>
        <taxon>Metazoa</taxon>
        <taxon>Ecdysozoa</taxon>
        <taxon>Arthropoda</taxon>
        <taxon>Chelicerata</taxon>
        <taxon>Arachnida</taxon>
        <taxon>Acari</taxon>
        <taxon>Parasitiformes</taxon>
        <taxon>Ixodida</taxon>
        <taxon>Ixodoidea</taxon>
        <taxon>Ixodidae</taxon>
        <taxon>Ixodinae</taxon>
        <taxon>Ixodes</taxon>
    </lineage>
</organism>
<name>A0A6B0U1X4_IXORI</name>
<protein>
    <submittedName>
        <fullName evidence="1">Putative secreted protein</fullName>
    </submittedName>
</protein>
<sequence length="70" mass="8067">MESWMCRVDLFFYFGYFCESICVMGELDYNVGVCECVYGKCTVACFLFCFFSWPTSPICVSLLTLLVHVV</sequence>
<dbReference type="AlphaFoldDB" id="A0A6B0U1X4"/>
<proteinExistence type="predicted"/>